<dbReference type="InterPro" id="IPR036291">
    <property type="entry name" value="NAD(P)-bd_dom_sf"/>
</dbReference>
<dbReference type="NCBIfam" id="TIGR00507">
    <property type="entry name" value="aroE"/>
    <property type="match status" value="1"/>
</dbReference>
<dbReference type="GO" id="GO:0005829">
    <property type="term" value="C:cytosol"/>
    <property type="evidence" value="ECO:0007669"/>
    <property type="project" value="TreeGrafter"/>
</dbReference>
<feature type="binding site" evidence="8">
    <location>
        <position position="241"/>
    </location>
    <ligand>
        <name>shikimate</name>
        <dbReference type="ChEBI" id="CHEBI:36208"/>
    </ligand>
</feature>
<feature type="binding site" evidence="8">
    <location>
        <begin position="15"/>
        <end position="17"/>
    </location>
    <ligand>
        <name>shikimate</name>
        <dbReference type="ChEBI" id="CHEBI:36208"/>
    </ligand>
</feature>
<dbReference type="GO" id="GO:0019632">
    <property type="term" value="P:shikimate metabolic process"/>
    <property type="evidence" value="ECO:0007669"/>
    <property type="project" value="InterPro"/>
</dbReference>
<keyword evidence="4 8" id="KW-0521">NADP</keyword>
<dbReference type="OrthoDB" id="9792692at2"/>
<dbReference type="UniPathway" id="UPA00053">
    <property type="reaction ID" value="UER00087"/>
</dbReference>
<evidence type="ECO:0000256" key="6">
    <source>
        <dbReference type="ARBA" id="ARBA00023141"/>
    </source>
</evidence>
<feature type="binding site" evidence="8">
    <location>
        <position position="234"/>
    </location>
    <ligand>
        <name>NADP(+)</name>
        <dbReference type="ChEBI" id="CHEBI:58349"/>
    </ligand>
</feature>
<dbReference type="EC" id="1.1.1.25" evidence="2 8"/>
<evidence type="ECO:0000259" key="9">
    <source>
        <dbReference type="Pfam" id="PF01488"/>
    </source>
</evidence>
<dbReference type="GO" id="GO:0009423">
    <property type="term" value="P:chorismate biosynthetic process"/>
    <property type="evidence" value="ECO:0007669"/>
    <property type="project" value="UniProtKB-UniRule"/>
</dbReference>
<dbReference type="InterPro" id="IPR011342">
    <property type="entry name" value="Shikimate_DH"/>
</dbReference>
<proteinExistence type="inferred from homology"/>
<keyword evidence="6 8" id="KW-0057">Aromatic amino acid biosynthesis</keyword>
<dbReference type="InterPro" id="IPR022893">
    <property type="entry name" value="Shikimate_DH_fam"/>
</dbReference>
<dbReference type="PANTHER" id="PTHR21089:SF1">
    <property type="entry name" value="BIFUNCTIONAL 3-DEHYDROQUINATE DEHYDRATASE_SHIKIMATE DEHYDROGENASE, CHLOROPLASTIC"/>
    <property type="match status" value="1"/>
</dbReference>
<protein>
    <recommendedName>
        <fullName evidence="2 8">Shikimate dehydrogenase (NADP(+))</fullName>
        <shortName evidence="8">SDH</shortName>
        <ecNumber evidence="2 8">1.1.1.25</ecNumber>
    </recommendedName>
</protein>
<comment type="caution">
    <text evidence="11">The sequence shown here is derived from an EMBL/GenBank/DDBJ whole genome shotgun (WGS) entry which is preliminary data.</text>
</comment>
<feature type="binding site" evidence="8">
    <location>
        <position position="213"/>
    </location>
    <ligand>
        <name>shikimate</name>
        <dbReference type="ChEBI" id="CHEBI:36208"/>
    </ligand>
</feature>
<dbReference type="GO" id="GO:0004764">
    <property type="term" value="F:shikimate 3-dehydrogenase (NADP+) activity"/>
    <property type="evidence" value="ECO:0007669"/>
    <property type="project" value="UniProtKB-UniRule"/>
</dbReference>
<dbReference type="Gene3D" id="3.40.50.10860">
    <property type="entry name" value="Leucine Dehydrogenase, chain A, domain 1"/>
    <property type="match status" value="1"/>
</dbReference>
<dbReference type="SUPFAM" id="SSF51735">
    <property type="entry name" value="NAD(P)-binding Rossmann-fold domains"/>
    <property type="match status" value="1"/>
</dbReference>
<evidence type="ECO:0000256" key="5">
    <source>
        <dbReference type="ARBA" id="ARBA00023002"/>
    </source>
</evidence>
<dbReference type="HAMAP" id="MF_00222">
    <property type="entry name" value="Shikimate_DH_AroE"/>
    <property type="match status" value="1"/>
</dbReference>
<evidence type="ECO:0000256" key="7">
    <source>
        <dbReference type="ARBA" id="ARBA00049442"/>
    </source>
</evidence>
<organism evidence="11 12">
    <name type="scientific">Clostridium liquoris</name>
    <dbReference type="NCBI Taxonomy" id="1289519"/>
    <lineage>
        <taxon>Bacteria</taxon>
        <taxon>Bacillati</taxon>
        <taxon>Bacillota</taxon>
        <taxon>Clostridia</taxon>
        <taxon>Eubacteriales</taxon>
        <taxon>Clostridiaceae</taxon>
        <taxon>Clostridium</taxon>
    </lineage>
</organism>
<dbReference type="CDD" id="cd01065">
    <property type="entry name" value="NAD_bind_Shikimate_DH"/>
    <property type="match status" value="1"/>
</dbReference>
<dbReference type="GO" id="GO:0050661">
    <property type="term" value="F:NADP binding"/>
    <property type="evidence" value="ECO:0007669"/>
    <property type="project" value="InterPro"/>
</dbReference>
<dbReference type="Pfam" id="PF08501">
    <property type="entry name" value="Shikimate_dh_N"/>
    <property type="match status" value="1"/>
</dbReference>
<evidence type="ECO:0000259" key="10">
    <source>
        <dbReference type="Pfam" id="PF08501"/>
    </source>
</evidence>
<dbReference type="AlphaFoldDB" id="A0A2T0B277"/>
<evidence type="ECO:0000256" key="4">
    <source>
        <dbReference type="ARBA" id="ARBA00022857"/>
    </source>
</evidence>
<evidence type="ECO:0000256" key="3">
    <source>
        <dbReference type="ARBA" id="ARBA00022605"/>
    </source>
</evidence>
<feature type="domain" description="Quinate/shikimate 5-dehydrogenase/glutamyl-tRNA reductase" evidence="9">
    <location>
        <begin position="113"/>
        <end position="198"/>
    </location>
</feature>
<gene>
    <name evidence="8 11" type="primary">aroE</name>
    <name evidence="11" type="ORF">CLLI_20990</name>
</gene>
<dbReference type="Pfam" id="PF01488">
    <property type="entry name" value="Shikimate_DH"/>
    <property type="match status" value="1"/>
</dbReference>
<keyword evidence="5 8" id="KW-0560">Oxidoreductase</keyword>
<feature type="binding site" evidence="8">
    <location>
        <position position="62"/>
    </location>
    <ligand>
        <name>shikimate</name>
        <dbReference type="ChEBI" id="CHEBI:36208"/>
    </ligand>
</feature>
<comment type="caution">
    <text evidence="8">Lacks conserved residue(s) required for the propagation of feature annotation.</text>
</comment>
<keyword evidence="3 8" id="KW-0028">Amino-acid biosynthesis</keyword>
<dbReference type="InterPro" id="IPR013708">
    <property type="entry name" value="Shikimate_DH-bd_N"/>
</dbReference>
<evidence type="ECO:0000256" key="1">
    <source>
        <dbReference type="ARBA" id="ARBA00004871"/>
    </source>
</evidence>
<dbReference type="SUPFAM" id="SSF53223">
    <property type="entry name" value="Aminoacid dehydrogenase-like, N-terminal domain"/>
    <property type="match status" value="1"/>
</dbReference>
<dbReference type="Gene3D" id="3.40.50.720">
    <property type="entry name" value="NAD(P)-binding Rossmann-like Domain"/>
    <property type="match status" value="1"/>
</dbReference>
<reference evidence="11 12" key="1">
    <citation type="submission" date="2018-03" db="EMBL/GenBank/DDBJ databases">
        <title>Genome sequence of Clostridium liquoris DSM 100320.</title>
        <authorList>
            <person name="Poehlein A."/>
            <person name="Daniel R."/>
        </authorList>
    </citation>
    <scope>NUCLEOTIDE SEQUENCE [LARGE SCALE GENOMIC DNA]</scope>
    <source>
        <strain evidence="11 12">DSM 100320</strain>
    </source>
</reference>
<dbReference type="GO" id="GO:0008652">
    <property type="term" value="P:amino acid biosynthetic process"/>
    <property type="evidence" value="ECO:0007669"/>
    <property type="project" value="UniProtKB-KW"/>
</dbReference>
<evidence type="ECO:0000313" key="12">
    <source>
        <dbReference type="Proteomes" id="UP000239706"/>
    </source>
</evidence>
<sequence>MEKLYGLLGEKLTHSYSPIIHNIIFKNIDTKAHYHLFEIEGNNLKNVMESLKTLSIQGVNVTIPYKIEIMKYLDGVASEAEKIGAVNTICINDNKAVGYNTDYYGFGMMLNKFHISVKDRQAIILGTGGAAKAVFHYLVDKGIKEITFVSRDNNKKNNFSKDINIISYEQLKGIKNNNILINCTPVGMSPKVNESPISKNDMTNSETIIDLIYNPKETLLLRQAKELKLQGVNGLHMLVAQAVKAEELWNDIIVSSDVIDNIYNEVNTYTQYL</sequence>
<comment type="subunit">
    <text evidence="8">Homodimer.</text>
</comment>
<comment type="similarity">
    <text evidence="8">Belongs to the shikimate dehydrogenase family.</text>
</comment>
<dbReference type="EMBL" id="PVXO01000054">
    <property type="protein sequence ID" value="PRR78004.1"/>
    <property type="molecule type" value="Genomic_DNA"/>
</dbReference>
<name>A0A2T0B277_9CLOT</name>
<evidence type="ECO:0000256" key="8">
    <source>
        <dbReference type="HAMAP-Rule" id="MF_00222"/>
    </source>
</evidence>
<feature type="domain" description="Shikimate dehydrogenase substrate binding N-terminal" evidence="10">
    <location>
        <begin position="7"/>
        <end position="89"/>
    </location>
</feature>
<dbReference type="GO" id="GO:0009073">
    <property type="term" value="P:aromatic amino acid family biosynthetic process"/>
    <property type="evidence" value="ECO:0007669"/>
    <property type="project" value="UniProtKB-KW"/>
</dbReference>
<dbReference type="Proteomes" id="UP000239706">
    <property type="component" value="Unassembled WGS sequence"/>
</dbReference>
<evidence type="ECO:0000313" key="11">
    <source>
        <dbReference type="EMBL" id="PRR78004.1"/>
    </source>
</evidence>
<dbReference type="InterPro" id="IPR006151">
    <property type="entry name" value="Shikm_DH/Glu-tRNA_Rdtase"/>
</dbReference>
<dbReference type="PANTHER" id="PTHR21089">
    <property type="entry name" value="SHIKIMATE DEHYDROGENASE"/>
    <property type="match status" value="1"/>
</dbReference>
<feature type="binding site" evidence="8">
    <location>
        <position position="102"/>
    </location>
    <ligand>
        <name>shikimate</name>
        <dbReference type="ChEBI" id="CHEBI:36208"/>
    </ligand>
</feature>
<keyword evidence="12" id="KW-1185">Reference proteome</keyword>
<feature type="binding site" evidence="8">
    <location>
        <position position="211"/>
    </location>
    <ligand>
        <name>NADP(+)</name>
        <dbReference type="ChEBI" id="CHEBI:58349"/>
    </ligand>
</feature>
<comment type="pathway">
    <text evidence="1 8">Metabolic intermediate biosynthesis; chorismate biosynthesis; chorismate from D-erythrose 4-phosphate and phosphoenolpyruvate: step 4/7.</text>
</comment>
<feature type="binding site" evidence="8">
    <location>
        <position position="87"/>
    </location>
    <ligand>
        <name>shikimate</name>
        <dbReference type="ChEBI" id="CHEBI:36208"/>
    </ligand>
</feature>
<accession>A0A2T0B277</accession>
<comment type="catalytic activity">
    <reaction evidence="7 8">
        <text>shikimate + NADP(+) = 3-dehydroshikimate + NADPH + H(+)</text>
        <dbReference type="Rhea" id="RHEA:17737"/>
        <dbReference type="ChEBI" id="CHEBI:15378"/>
        <dbReference type="ChEBI" id="CHEBI:16630"/>
        <dbReference type="ChEBI" id="CHEBI:36208"/>
        <dbReference type="ChEBI" id="CHEBI:57783"/>
        <dbReference type="ChEBI" id="CHEBI:58349"/>
        <dbReference type="EC" id="1.1.1.25"/>
    </reaction>
</comment>
<dbReference type="RefSeq" id="WP_106064167.1">
    <property type="nucleotide sequence ID" value="NZ_PVXO01000054.1"/>
</dbReference>
<comment type="function">
    <text evidence="8">Involved in the biosynthesis of the chorismate, which leads to the biosynthesis of aromatic amino acids. Catalyzes the reversible NADPH linked reduction of 3-dehydroshikimate (DHSA) to yield shikimate (SA).</text>
</comment>
<evidence type="ECO:0000256" key="2">
    <source>
        <dbReference type="ARBA" id="ARBA00012962"/>
    </source>
</evidence>
<dbReference type="InterPro" id="IPR046346">
    <property type="entry name" value="Aminoacid_DH-like_N_sf"/>
</dbReference>
<feature type="active site" description="Proton acceptor" evidence="8">
    <location>
        <position position="66"/>
    </location>
</feature>